<dbReference type="PANTHER" id="PTHR10628:SF30">
    <property type="entry name" value="EXO-ALPHA-SIALIDASE"/>
    <property type="match status" value="1"/>
</dbReference>
<keyword evidence="4" id="KW-0732">Signal</keyword>
<evidence type="ECO:0000256" key="3">
    <source>
        <dbReference type="ARBA" id="ARBA00012733"/>
    </source>
</evidence>
<evidence type="ECO:0000259" key="6">
    <source>
        <dbReference type="Pfam" id="PF14873"/>
    </source>
</evidence>
<dbReference type="Gene3D" id="2.60.40.1290">
    <property type="match status" value="1"/>
</dbReference>
<dbReference type="Gene3D" id="2.120.10.10">
    <property type="match status" value="1"/>
</dbReference>
<sequence>MRRFFLFLSWVGLAAIAVAADTVFVKEARVPVLLERQDNVLFYLRIPARESRVLDGVTLDLSDCDARGDIAAVKLYYGGVEARQDEGKNRFAPVAYVSSQHAGKTLAADPSYSIECARVDNPGKRIELRADYKLYPGVNFFWVSVQMKPGASLASKLRAGVESVSLDGAAALCRRVSPEGIEHRMAIGVRHAGDDGGAAFRIPGLVTTDRGTLLGVYDVRYNSSVDLQEHIDVGLSRSTDGGKSWEPMRLPLSFGEYGGLPAAQNGVGDPSILFDPHTRTVWIAAAWTHGMGNQRAWWSSQPGMDMERTAQLVLTKSTDDGQTWSAPINITSQVKDPSWRFLLQGPGRGIAMHDGTLVFPIQFIDSVGVPSAGVMYSRDRGESWHIHNPARSNTTEAQVVELADGVLMLNMRDNRGGSRAVSVTADLGRTWTEHESSRRALPEPVCMASLIRVEASDNVLGRDLLLFSNPNTTKGRHHITVKASLDGGVTWLPENQLLLDEEEGWGYSCLTMVNRETVGILYESSVAHMTFQTFKLTELVRKK</sequence>
<evidence type="ECO:0000256" key="2">
    <source>
        <dbReference type="ARBA" id="ARBA00009348"/>
    </source>
</evidence>
<dbReference type="EC" id="3.2.1.18" evidence="3"/>
<evidence type="ECO:0000256" key="1">
    <source>
        <dbReference type="ARBA" id="ARBA00000427"/>
    </source>
</evidence>
<evidence type="ECO:0000313" key="7">
    <source>
        <dbReference type="EMBL" id="HJG88742.1"/>
    </source>
</evidence>
<dbReference type="InterPro" id="IPR036278">
    <property type="entry name" value="Sialidase_sf"/>
</dbReference>
<evidence type="ECO:0000259" key="5">
    <source>
        <dbReference type="Pfam" id="PF13859"/>
    </source>
</evidence>
<comment type="caution">
    <text evidence="7">The sequence shown here is derived from an EMBL/GenBank/DDBJ whole genome shotgun (WGS) entry which is preliminary data.</text>
</comment>
<dbReference type="Pfam" id="PF13859">
    <property type="entry name" value="BNR_3"/>
    <property type="match status" value="1"/>
</dbReference>
<feature type="domain" description="Sialidase" evidence="5">
    <location>
        <begin position="202"/>
        <end position="479"/>
    </location>
</feature>
<protein>
    <recommendedName>
        <fullName evidence="3">exo-alpha-sialidase</fullName>
        <ecNumber evidence="3">3.2.1.18</ecNumber>
    </recommendedName>
</protein>
<organism evidence="7 8">
    <name type="scientific">Barnesiella viscericola</name>
    <dbReference type="NCBI Taxonomy" id="397865"/>
    <lineage>
        <taxon>Bacteria</taxon>
        <taxon>Pseudomonadati</taxon>
        <taxon>Bacteroidota</taxon>
        <taxon>Bacteroidia</taxon>
        <taxon>Bacteroidales</taxon>
        <taxon>Barnesiellaceae</taxon>
        <taxon>Barnesiella</taxon>
    </lineage>
</organism>
<feature type="signal peptide" evidence="4">
    <location>
        <begin position="1"/>
        <end position="19"/>
    </location>
</feature>
<dbReference type="GO" id="GO:0009313">
    <property type="term" value="P:oligosaccharide catabolic process"/>
    <property type="evidence" value="ECO:0007669"/>
    <property type="project" value="TreeGrafter"/>
</dbReference>
<dbReference type="GO" id="GO:0006689">
    <property type="term" value="P:ganglioside catabolic process"/>
    <property type="evidence" value="ECO:0007669"/>
    <property type="project" value="TreeGrafter"/>
</dbReference>
<dbReference type="RefSeq" id="WP_273305783.1">
    <property type="nucleotide sequence ID" value="NZ_DYUD01000015.1"/>
</dbReference>
<accession>A0A921MR93</accession>
<dbReference type="Proteomes" id="UP000757103">
    <property type="component" value="Unassembled WGS sequence"/>
</dbReference>
<dbReference type="GO" id="GO:0005737">
    <property type="term" value="C:cytoplasm"/>
    <property type="evidence" value="ECO:0007669"/>
    <property type="project" value="TreeGrafter"/>
</dbReference>
<reference evidence="7" key="2">
    <citation type="submission" date="2021-09" db="EMBL/GenBank/DDBJ databases">
        <authorList>
            <person name="Gilroy R."/>
        </authorList>
    </citation>
    <scope>NUCLEOTIDE SEQUENCE</scope>
    <source>
        <strain evidence="7">CHK121-7720</strain>
    </source>
</reference>
<dbReference type="PANTHER" id="PTHR10628">
    <property type="entry name" value="SIALIDASE"/>
    <property type="match status" value="1"/>
</dbReference>
<dbReference type="GO" id="GO:0016020">
    <property type="term" value="C:membrane"/>
    <property type="evidence" value="ECO:0007669"/>
    <property type="project" value="TreeGrafter"/>
</dbReference>
<dbReference type="InterPro" id="IPR026856">
    <property type="entry name" value="Sialidase_fam"/>
</dbReference>
<name>A0A921MR93_9BACT</name>
<dbReference type="InterPro" id="IPR029456">
    <property type="entry name" value="Sialidase_N"/>
</dbReference>
<reference evidence="7" key="1">
    <citation type="journal article" date="2021" name="PeerJ">
        <title>Extensive microbial diversity within the chicken gut microbiome revealed by metagenomics and culture.</title>
        <authorList>
            <person name="Gilroy R."/>
            <person name="Ravi A."/>
            <person name="Getino M."/>
            <person name="Pursley I."/>
            <person name="Horton D.L."/>
            <person name="Alikhan N.F."/>
            <person name="Baker D."/>
            <person name="Gharbi K."/>
            <person name="Hall N."/>
            <person name="Watson M."/>
            <person name="Adriaenssens E.M."/>
            <person name="Foster-Nyarko E."/>
            <person name="Jarju S."/>
            <person name="Secka A."/>
            <person name="Antonio M."/>
            <person name="Oren A."/>
            <person name="Chaudhuri R.R."/>
            <person name="La Ragione R."/>
            <person name="Hildebrand F."/>
            <person name="Pallen M.J."/>
        </authorList>
    </citation>
    <scope>NUCLEOTIDE SEQUENCE</scope>
    <source>
        <strain evidence="7">CHK121-7720</strain>
    </source>
</reference>
<dbReference type="InterPro" id="IPR011040">
    <property type="entry name" value="Sialidase"/>
</dbReference>
<evidence type="ECO:0000313" key="8">
    <source>
        <dbReference type="Proteomes" id="UP000757103"/>
    </source>
</evidence>
<feature type="domain" description="Sialidase N-terminal" evidence="6">
    <location>
        <begin position="20"/>
        <end position="168"/>
    </location>
</feature>
<evidence type="ECO:0000256" key="4">
    <source>
        <dbReference type="SAM" id="SignalP"/>
    </source>
</evidence>
<feature type="chain" id="PRO_5037251880" description="exo-alpha-sialidase" evidence="4">
    <location>
        <begin position="20"/>
        <end position="543"/>
    </location>
</feature>
<dbReference type="SUPFAM" id="SSF50939">
    <property type="entry name" value="Sialidases"/>
    <property type="match status" value="1"/>
</dbReference>
<dbReference type="Pfam" id="PF14873">
    <property type="entry name" value="BNR_assoc_N"/>
    <property type="match status" value="1"/>
</dbReference>
<dbReference type="EMBL" id="DYUD01000015">
    <property type="protein sequence ID" value="HJG88742.1"/>
    <property type="molecule type" value="Genomic_DNA"/>
</dbReference>
<dbReference type="GO" id="GO:0004308">
    <property type="term" value="F:exo-alpha-sialidase activity"/>
    <property type="evidence" value="ECO:0007669"/>
    <property type="project" value="UniProtKB-EC"/>
</dbReference>
<dbReference type="CDD" id="cd15482">
    <property type="entry name" value="Sialidase_non-viral"/>
    <property type="match status" value="1"/>
</dbReference>
<proteinExistence type="inferred from homology"/>
<comment type="catalytic activity">
    <reaction evidence="1">
        <text>Hydrolysis of alpha-(2-&gt;3)-, alpha-(2-&gt;6)-, alpha-(2-&gt;8)- glycosidic linkages of terminal sialic acid residues in oligosaccharides, glycoproteins, glycolipids, colominic acid and synthetic substrates.</text>
        <dbReference type="EC" id="3.2.1.18"/>
    </reaction>
</comment>
<gene>
    <name evidence="7" type="ORF">K8U91_04600</name>
</gene>
<comment type="similarity">
    <text evidence="2">Belongs to the glycosyl hydrolase 33 family.</text>
</comment>
<dbReference type="AlphaFoldDB" id="A0A921MR93"/>